<organism evidence="1">
    <name type="scientific">Rhizophora mucronata</name>
    <name type="common">Asiatic mangrove</name>
    <dbReference type="NCBI Taxonomy" id="61149"/>
    <lineage>
        <taxon>Eukaryota</taxon>
        <taxon>Viridiplantae</taxon>
        <taxon>Streptophyta</taxon>
        <taxon>Embryophyta</taxon>
        <taxon>Tracheophyta</taxon>
        <taxon>Spermatophyta</taxon>
        <taxon>Magnoliopsida</taxon>
        <taxon>eudicotyledons</taxon>
        <taxon>Gunneridae</taxon>
        <taxon>Pentapetalae</taxon>
        <taxon>rosids</taxon>
        <taxon>fabids</taxon>
        <taxon>Malpighiales</taxon>
        <taxon>Rhizophoraceae</taxon>
        <taxon>Rhizophora</taxon>
    </lineage>
</organism>
<name>A0A2P2K2C9_RHIMU</name>
<evidence type="ECO:0000313" key="1">
    <source>
        <dbReference type="EMBL" id="MBW99867.1"/>
    </source>
</evidence>
<protein>
    <submittedName>
        <fullName evidence="1">Uncharacterized protein</fullName>
    </submittedName>
</protein>
<proteinExistence type="predicted"/>
<sequence>MKDSTISFLSSFERRMRDFLPSEPLPLDKANVWPTQPPFTACMTLRTRTTF</sequence>
<dbReference type="AlphaFoldDB" id="A0A2P2K2C9"/>
<dbReference type="EMBL" id="GGEC01019384">
    <property type="protein sequence ID" value="MBW99867.1"/>
    <property type="molecule type" value="Transcribed_RNA"/>
</dbReference>
<accession>A0A2P2K2C9</accession>
<reference evidence="1" key="1">
    <citation type="submission" date="2018-02" db="EMBL/GenBank/DDBJ databases">
        <title>Rhizophora mucronata_Transcriptome.</title>
        <authorList>
            <person name="Meera S.P."/>
            <person name="Sreeshan A."/>
            <person name="Augustine A."/>
        </authorList>
    </citation>
    <scope>NUCLEOTIDE SEQUENCE</scope>
    <source>
        <tissue evidence="1">Leaf</tissue>
    </source>
</reference>